<protein>
    <submittedName>
        <fullName evidence="2">Uncharacterized protein</fullName>
    </submittedName>
</protein>
<feature type="compositionally biased region" description="Low complexity" evidence="1">
    <location>
        <begin position="60"/>
        <end position="74"/>
    </location>
</feature>
<evidence type="ECO:0000313" key="2">
    <source>
        <dbReference type="EMBL" id="KAJ1117299.1"/>
    </source>
</evidence>
<dbReference type="EMBL" id="JANPWB010000012">
    <property type="protein sequence ID" value="KAJ1117299.1"/>
    <property type="molecule type" value="Genomic_DNA"/>
</dbReference>
<reference evidence="2" key="1">
    <citation type="journal article" date="2022" name="bioRxiv">
        <title>Sequencing and chromosome-scale assembly of the giantPleurodeles waltlgenome.</title>
        <authorList>
            <person name="Brown T."/>
            <person name="Elewa A."/>
            <person name="Iarovenko S."/>
            <person name="Subramanian E."/>
            <person name="Araus A.J."/>
            <person name="Petzold A."/>
            <person name="Susuki M."/>
            <person name="Suzuki K.-i.T."/>
            <person name="Hayashi T."/>
            <person name="Toyoda A."/>
            <person name="Oliveira C."/>
            <person name="Osipova E."/>
            <person name="Leigh N.D."/>
            <person name="Simon A."/>
            <person name="Yun M.H."/>
        </authorList>
    </citation>
    <scope>NUCLEOTIDE SEQUENCE</scope>
    <source>
        <strain evidence="2">20211129_DDA</strain>
        <tissue evidence="2">Liver</tissue>
    </source>
</reference>
<sequence>MPPGPRRPRPGPPPAPKKARAGRLPISLPSSLEEASPYLLRLQPPPSVHVGGASRSGRTPPAAEAAPSYAAAPPRGSAHGPNSRGRGTVCCGASPRVRSQLR</sequence>
<organism evidence="2 3">
    <name type="scientific">Pleurodeles waltl</name>
    <name type="common">Iberian ribbed newt</name>
    <dbReference type="NCBI Taxonomy" id="8319"/>
    <lineage>
        <taxon>Eukaryota</taxon>
        <taxon>Metazoa</taxon>
        <taxon>Chordata</taxon>
        <taxon>Craniata</taxon>
        <taxon>Vertebrata</taxon>
        <taxon>Euteleostomi</taxon>
        <taxon>Amphibia</taxon>
        <taxon>Batrachia</taxon>
        <taxon>Caudata</taxon>
        <taxon>Salamandroidea</taxon>
        <taxon>Salamandridae</taxon>
        <taxon>Pleurodelinae</taxon>
        <taxon>Pleurodeles</taxon>
    </lineage>
</organism>
<gene>
    <name evidence="2" type="ORF">NDU88_005499</name>
</gene>
<feature type="region of interest" description="Disordered" evidence="1">
    <location>
        <begin position="1"/>
        <end position="102"/>
    </location>
</feature>
<evidence type="ECO:0000256" key="1">
    <source>
        <dbReference type="SAM" id="MobiDB-lite"/>
    </source>
</evidence>
<keyword evidence="3" id="KW-1185">Reference proteome</keyword>
<feature type="compositionally biased region" description="Pro residues" evidence="1">
    <location>
        <begin position="1"/>
        <end position="16"/>
    </location>
</feature>
<proteinExistence type="predicted"/>
<dbReference type="Proteomes" id="UP001066276">
    <property type="component" value="Chromosome 8"/>
</dbReference>
<name>A0AAV7NP72_PLEWA</name>
<dbReference type="AlphaFoldDB" id="A0AAV7NP72"/>
<comment type="caution">
    <text evidence="2">The sequence shown here is derived from an EMBL/GenBank/DDBJ whole genome shotgun (WGS) entry which is preliminary data.</text>
</comment>
<accession>A0AAV7NP72</accession>
<evidence type="ECO:0000313" key="3">
    <source>
        <dbReference type="Proteomes" id="UP001066276"/>
    </source>
</evidence>